<gene>
    <name evidence="2" type="ORF">BaRGS_00020049</name>
</gene>
<evidence type="ECO:0000256" key="1">
    <source>
        <dbReference type="SAM" id="MobiDB-lite"/>
    </source>
</evidence>
<proteinExistence type="predicted"/>
<evidence type="ECO:0000313" key="3">
    <source>
        <dbReference type="Proteomes" id="UP001519460"/>
    </source>
</evidence>
<feature type="region of interest" description="Disordered" evidence="1">
    <location>
        <begin position="1"/>
        <end position="28"/>
    </location>
</feature>
<organism evidence="2 3">
    <name type="scientific">Batillaria attramentaria</name>
    <dbReference type="NCBI Taxonomy" id="370345"/>
    <lineage>
        <taxon>Eukaryota</taxon>
        <taxon>Metazoa</taxon>
        <taxon>Spiralia</taxon>
        <taxon>Lophotrochozoa</taxon>
        <taxon>Mollusca</taxon>
        <taxon>Gastropoda</taxon>
        <taxon>Caenogastropoda</taxon>
        <taxon>Sorbeoconcha</taxon>
        <taxon>Cerithioidea</taxon>
        <taxon>Batillariidae</taxon>
        <taxon>Batillaria</taxon>
    </lineage>
</organism>
<keyword evidence="3" id="KW-1185">Reference proteome</keyword>
<evidence type="ECO:0000313" key="2">
    <source>
        <dbReference type="EMBL" id="KAK7488752.1"/>
    </source>
</evidence>
<comment type="caution">
    <text evidence="2">The sequence shown here is derived from an EMBL/GenBank/DDBJ whole genome shotgun (WGS) entry which is preliminary data.</text>
</comment>
<dbReference type="EMBL" id="JACVVK020000147">
    <property type="protein sequence ID" value="KAK7488752.1"/>
    <property type="molecule type" value="Genomic_DNA"/>
</dbReference>
<protein>
    <submittedName>
        <fullName evidence="2">Uncharacterized protein</fullName>
    </submittedName>
</protein>
<name>A0ABD0KNQ1_9CAEN</name>
<feature type="compositionally biased region" description="Basic residues" evidence="1">
    <location>
        <begin position="1"/>
        <end position="11"/>
    </location>
</feature>
<dbReference type="AlphaFoldDB" id="A0ABD0KNQ1"/>
<reference evidence="2 3" key="1">
    <citation type="journal article" date="2023" name="Sci. Data">
        <title>Genome assembly of the Korean intertidal mud-creeper Batillaria attramentaria.</title>
        <authorList>
            <person name="Patra A.K."/>
            <person name="Ho P.T."/>
            <person name="Jun S."/>
            <person name="Lee S.J."/>
            <person name="Kim Y."/>
            <person name="Won Y.J."/>
        </authorList>
    </citation>
    <scope>NUCLEOTIDE SEQUENCE [LARGE SCALE GENOMIC DNA]</scope>
    <source>
        <strain evidence="2">Wonlab-2016</strain>
    </source>
</reference>
<dbReference type="Proteomes" id="UP001519460">
    <property type="component" value="Unassembled WGS sequence"/>
</dbReference>
<sequence>MQAEKRKHRSTSQHAPSHSSSSTSSAASNQGVKYYVVAGLSLTSYGLSALQPFLAIVSDQSVNSLTPNKLHFHPEQETISIRQHPDTMATSNNLLRQLCPATNSLTPCITGKA</sequence>
<feature type="compositionally biased region" description="Low complexity" evidence="1">
    <location>
        <begin position="12"/>
        <end position="28"/>
    </location>
</feature>
<accession>A0ABD0KNQ1</accession>